<proteinExistence type="predicted"/>
<evidence type="ECO:0000256" key="5">
    <source>
        <dbReference type="ARBA" id="ARBA00023141"/>
    </source>
</evidence>
<gene>
    <name evidence="9" type="ORF">F506_03955</name>
</gene>
<keyword evidence="4" id="KW-0560">Oxidoreductase</keyword>
<dbReference type="EC" id="1.1.1.25" evidence="2"/>
<dbReference type="InterPro" id="IPR013708">
    <property type="entry name" value="Shikimate_DH-bd_N"/>
</dbReference>
<feature type="domain" description="Quinate/shikimate 5-dehydrogenase/glutamyl-tRNA reductase" evidence="7">
    <location>
        <begin position="133"/>
        <end position="184"/>
    </location>
</feature>
<dbReference type="InterPro" id="IPR036291">
    <property type="entry name" value="NAD(P)-bd_dom_sf"/>
</dbReference>
<dbReference type="SUPFAM" id="SSF51735">
    <property type="entry name" value="NAD(P)-binding Rossmann-fold domains"/>
    <property type="match status" value="1"/>
</dbReference>
<comment type="pathway">
    <text evidence="1">Metabolic intermediate biosynthesis; chorismate biosynthesis; chorismate from D-erythrose 4-phosphate and phosphoenolpyruvate: step 4/7.</text>
</comment>
<keyword evidence="10" id="KW-1185">Reference proteome</keyword>
<evidence type="ECO:0000259" key="7">
    <source>
        <dbReference type="Pfam" id="PF01488"/>
    </source>
</evidence>
<dbReference type="Pfam" id="PF01488">
    <property type="entry name" value="Shikimate_DH"/>
    <property type="match status" value="1"/>
</dbReference>
<dbReference type="EMBL" id="CP011409">
    <property type="protein sequence ID" value="AKZ61935.1"/>
    <property type="molecule type" value="Genomic_DNA"/>
</dbReference>
<evidence type="ECO:0000259" key="8">
    <source>
        <dbReference type="Pfam" id="PF08501"/>
    </source>
</evidence>
<dbReference type="Gene3D" id="3.40.50.10860">
    <property type="entry name" value="Leucine Dehydrogenase, chain A, domain 1"/>
    <property type="match status" value="1"/>
</dbReference>
<comment type="catalytic activity">
    <reaction evidence="6">
        <text>shikimate + NADP(+) = 3-dehydroshikimate + NADPH + H(+)</text>
        <dbReference type="Rhea" id="RHEA:17737"/>
        <dbReference type="ChEBI" id="CHEBI:15378"/>
        <dbReference type="ChEBI" id="CHEBI:16630"/>
        <dbReference type="ChEBI" id="CHEBI:36208"/>
        <dbReference type="ChEBI" id="CHEBI:57783"/>
        <dbReference type="ChEBI" id="CHEBI:58349"/>
        <dbReference type="EC" id="1.1.1.25"/>
    </reaction>
</comment>
<evidence type="ECO:0000256" key="1">
    <source>
        <dbReference type="ARBA" id="ARBA00004871"/>
    </source>
</evidence>
<evidence type="ECO:0000256" key="3">
    <source>
        <dbReference type="ARBA" id="ARBA00022857"/>
    </source>
</evidence>
<dbReference type="InterPro" id="IPR046346">
    <property type="entry name" value="Aminoacid_DH-like_N_sf"/>
</dbReference>
<sequence length="273" mass="29086">MLSNTGRQITGSTKVVAILADPIGHVRTPPAFNALMAQHDVDAVMVPFNVRPDHFAQFIAAVPLIRSLAGLVVTIPYKEIILQHCTTLTESAQRMGAVNIVRFDDQPDGARSLIGSNFDGIGFVGGLLAQGHVLKGRRVYLAGAGGAAKAIVHALADEGVAAIGIYNRSAVRAEHLVRELRQRYPRLDAHLADARPQGYTLAINSTSLGLQESDPLPFTPDGLPPGAVVAEVIMKTEITPLLAKAGACGFAVHPGRHMMEVQIERMGQFLGLI</sequence>
<evidence type="ECO:0000256" key="6">
    <source>
        <dbReference type="ARBA" id="ARBA00049442"/>
    </source>
</evidence>
<keyword evidence="5" id="KW-0057">Aromatic amino acid biosynthesis</keyword>
<dbReference type="InterPro" id="IPR006151">
    <property type="entry name" value="Shikm_DH/Glu-tRNA_Rdtase"/>
</dbReference>
<dbReference type="SUPFAM" id="SSF53223">
    <property type="entry name" value="Aminoacid dehydrogenase-like, N-terminal domain"/>
    <property type="match status" value="1"/>
</dbReference>
<name>A0ABM5UXJ1_9BURK</name>
<keyword evidence="5" id="KW-0028">Amino-acid biosynthesis</keyword>
<evidence type="ECO:0000256" key="2">
    <source>
        <dbReference type="ARBA" id="ARBA00012962"/>
    </source>
</evidence>
<accession>A0ABM5UXJ1</accession>
<organism evidence="9 10">
    <name type="scientific">Herbaspirillum hiltneri N3</name>
    <dbReference type="NCBI Taxonomy" id="1262470"/>
    <lineage>
        <taxon>Bacteria</taxon>
        <taxon>Pseudomonadati</taxon>
        <taxon>Pseudomonadota</taxon>
        <taxon>Betaproteobacteria</taxon>
        <taxon>Burkholderiales</taxon>
        <taxon>Oxalobacteraceae</taxon>
        <taxon>Herbaspirillum</taxon>
    </lineage>
</organism>
<dbReference type="RefSeq" id="WP_053195432.1">
    <property type="nucleotide sequence ID" value="NZ_CP011409.1"/>
</dbReference>
<evidence type="ECO:0000313" key="9">
    <source>
        <dbReference type="EMBL" id="AKZ61935.1"/>
    </source>
</evidence>
<dbReference type="Gene3D" id="3.40.50.720">
    <property type="entry name" value="NAD(P)-binding Rossmann-like Domain"/>
    <property type="match status" value="1"/>
</dbReference>
<dbReference type="Proteomes" id="UP000063429">
    <property type="component" value="Chromosome"/>
</dbReference>
<keyword evidence="3" id="KW-0521">NADP</keyword>
<dbReference type="Pfam" id="PF08501">
    <property type="entry name" value="Shikimate_dh_N"/>
    <property type="match status" value="1"/>
</dbReference>
<dbReference type="PANTHER" id="PTHR21089">
    <property type="entry name" value="SHIKIMATE DEHYDROGENASE"/>
    <property type="match status" value="1"/>
</dbReference>
<evidence type="ECO:0000313" key="10">
    <source>
        <dbReference type="Proteomes" id="UP000063429"/>
    </source>
</evidence>
<dbReference type="PANTHER" id="PTHR21089:SF1">
    <property type="entry name" value="BIFUNCTIONAL 3-DEHYDROQUINATE DEHYDRATASE_SHIKIMATE DEHYDROGENASE, CHLOROPLASTIC"/>
    <property type="match status" value="1"/>
</dbReference>
<evidence type="ECO:0000256" key="4">
    <source>
        <dbReference type="ARBA" id="ARBA00023002"/>
    </source>
</evidence>
<feature type="domain" description="Shikimate dehydrogenase substrate binding N-terminal" evidence="8">
    <location>
        <begin position="18"/>
        <end position="101"/>
    </location>
</feature>
<reference evidence="10" key="1">
    <citation type="journal article" date="2015" name="Genome Announc.">
        <title>Complete Genome Sequence of Herbaspirillum hiltneri N3 (DSM 17495), Isolated from Surface-Sterilized Wheat Roots.</title>
        <authorList>
            <person name="Guizelini D."/>
            <person name="Saizaki P.M."/>
            <person name="Coimbra N.A."/>
            <person name="Weiss V.A."/>
            <person name="Faoro H."/>
            <person name="Sfeir M.Z."/>
            <person name="Baura V.A."/>
            <person name="Monteiro R.A."/>
            <person name="Chubatsu L.S."/>
            <person name="Souza E.M."/>
            <person name="Cruz L.M."/>
            <person name="Pedrosa F.O."/>
            <person name="Raittz R.T."/>
            <person name="Marchaukoski J.N."/>
            <person name="Steffens M.B."/>
        </authorList>
    </citation>
    <scope>NUCLEOTIDE SEQUENCE [LARGE SCALE GENOMIC DNA]</scope>
    <source>
        <strain evidence="10">N3</strain>
    </source>
</reference>
<protein>
    <recommendedName>
        <fullName evidence="2">shikimate dehydrogenase (NADP(+))</fullName>
        <ecNumber evidence="2">1.1.1.25</ecNumber>
    </recommendedName>
</protein>
<dbReference type="InterPro" id="IPR022893">
    <property type="entry name" value="Shikimate_DH_fam"/>
</dbReference>